<dbReference type="OrthoDB" id="7343674at2"/>
<dbReference type="EMBL" id="UWOC01000184">
    <property type="protein sequence ID" value="VCU10966.1"/>
    <property type="molecule type" value="Genomic_DNA"/>
</dbReference>
<name>A0A3S4FFG9_9BRAD</name>
<dbReference type="AlphaFoldDB" id="A0A3S4FFG9"/>
<reference evidence="3" key="1">
    <citation type="submission" date="2018-10" db="EMBL/GenBank/DDBJ databases">
        <authorList>
            <person name="Peiro R."/>
            <person name="Begona"/>
            <person name="Cbmso G."/>
            <person name="Lopez M."/>
            <person name="Gonzalez S."/>
            <person name="Sacristan E."/>
            <person name="Castillo E."/>
        </authorList>
    </citation>
    <scope>NUCLEOTIDE SEQUENCE [LARGE SCALE GENOMIC DNA]</scope>
</reference>
<protein>
    <recommendedName>
        <fullName evidence="4">Phenol degradation protein meta</fullName>
    </recommendedName>
</protein>
<dbReference type="InterPro" id="IPR025737">
    <property type="entry name" value="FApF"/>
</dbReference>
<dbReference type="Pfam" id="PF13557">
    <property type="entry name" value="Phenol_MetA_deg"/>
    <property type="match status" value="1"/>
</dbReference>
<gene>
    <name evidence="2" type="ORF">RHODGE_RHODGE_04170</name>
</gene>
<proteinExistence type="predicted"/>
<keyword evidence="1" id="KW-0732">Signal</keyword>
<evidence type="ECO:0008006" key="4">
    <source>
        <dbReference type="Google" id="ProtNLM"/>
    </source>
</evidence>
<sequence>MLKPKSLLIGIGVAAGLAGSAAAYEPGVHEATRTGITLGVPAGASPPPGLYLNLNTFYYDVNIVDRNGKNSGIHDTTVSKTAIVMWVPGWQLFGAAFNAYVAQPFVWNTAELRPTDTLIRDELGLHNTFVSPINLSWTLGNGWFTSVGFGFYAPTGTVTDALAVLPPTAGTGGPGLDFWTFQPRWAVTHLGSSYNFTANFYYEINTKNRRSEYTSGDVFYADVTLTRKIGKFEVGPVAAVMLQTTGDTDPLGLYTTPPFDPIGDRRSKQVALGALFGYDFGPMKLNLIVTADAYARSTGSGWQAMTNWSVPLWTPAPAAKPALLRK</sequence>
<organism evidence="2 3">
    <name type="scientific">Rhodoplanes serenus</name>
    <dbReference type="NCBI Taxonomy" id="200615"/>
    <lineage>
        <taxon>Bacteria</taxon>
        <taxon>Pseudomonadati</taxon>
        <taxon>Pseudomonadota</taxon>
        <taxon>Alphaproteobacteria</taxon>
        <taxon>Hyphomicrobiales</taxon>
        <taxon>Nitrobacteraceae</taxon>
        <taxon>Rhodoplanes</taxon>
    </lineage>
</organism>
<dbReference type="Proteomes" id="UP000289200">
    <property type="component" value="Unassembled WGS sequence"/>
</dbReference>
<feature type="chain" id="PRO_5018725107" description="Phenol degradation protein meta" evidence="1">
    <location>
        <begin position="24"/>
        <end position="326"/>
    </location>
</feature>
<evidence type="ECO:0000313" key="2">
    <source>
        <dbReference type="EMBL" id="VCU10966.1"/>
    </source>
</evidence>
<dbReference type="RefSeq" id="WP_129611008.1">
    <property type="nucleotide sequence ID" value="NZ_UWOC01000184.1"/>
</dbReference>
<comment type="caution">
    <text evidence="2">The sequence shown here is derived from an EMBL/GenBank/DDBJ whole genome shotgun (WGS) entry which is preliminary data.</text>
</comment>
<accession>A0A3S4FFG9</accession>
<evidence type="ECO:0000313" key="3">
    <source>
        <dbReference type="Proteomes" id="UP000289200"/>
    </source>
</evidence>
<keyword evidence="3" id="KW-1185">Reference proteome</keyword>
<feature type="signal peptide" evidence="1">
    <location>
        <begin position="1"/>
        <end position="23"/>
    </location>
</feature>
<evidence type="ECO:0000256" key="1">
    <source>
        <dbReference type="SAM" id="SignalP"/>
    </source>
</evidence>